<dbReference type="EMBL" id="QRCM01000001">
    <property type="protein sequence ID" value="TXG89591.1"/>
    <property type="molecule type" value="Genomic_DNA"/>
</dbReference>
<reference evidence="2 3" key="1">
    <citation type="submission" date="2018-07" db="EMBL/GenBank/DDBJ databases">
        <title>Genome sequence of Rhodococcus rhodnii ATCC 35071 from Rhodnius prolixus.</title>
        <authorList>
            <person name="Patel V."/>
            <person name="Vogel K.J."/>
        </authorList>
    </citation>
    <scope>NUCLEOTIDE SEQUENCE [LARGE SCALE GENOMIC DNA]</scope>
    <source>
        <strain evidence="2 3">ATCC 35071</strain>
    </source>
</reference>
<dbReference type="RefSeq" id="WP_010840415.1">
    <property type="nucleotide sequence ID" value="NZ_QRCM01000001.1"/>
</dbReference>
<name>A0A6P2CD15_9NOCA</name>
<comment type="caution">
    <text evidence="2">The sequence shown here is derived from an EMBL/GenBank/DDBJ whole genome shotgun (WGS) entry which is preliminary data.</text>
</comment>
<gene>
    <name evidence="2" type="ORF">DW322_04335</name>
</gene>
<dbReference type="AlphaFoldDB" id="A0A6P2CD15"/>
<protein>
    <submittedName>
        <fullName evidence="2">Uncharacterized protein</fullName>
    </submittedName>
</protein>
<feature type="region of interest" description="Disordered" evidence="1">
    <location>
        <begin position="1"/>
        <end position="39"/>
    </location>
</feature>
<feature type="compositionally biased region" description="Polar residues" evidence="1">
    <location>
        <begin position="16"/>
        <end position="27"/>
    </location>
</feature>
<sequence length="344" mass="33241">MQPQAVAPEPVYTDPGYTQPQSYSQEYSEGWSEPQTAAPVEVEPAVVESAPVPVETVEVKRIAPIEAPEGKILIGHALFDRPGFISEDDAERFNNTAAALQADGGNLLTDLGVDASQADRATAGAIAGGATGAVIGASVAGIPPALLGAAVGAGTGGLIGWTIGGAGATPASYVLAPQGAAIGAGVGAAVAGIPTALIGGAVGGAIGAGIGATAFGGQEVVEQQEVAPAPVVEGEVLADAPEAAPAPAPEPLPVISPEDAVLVKAQTQQTIDQIAGLPGGDLAVDAARNAALAAPQALEGLRGSIVAIGGEGVVVAVESAATAVAQATAPVGPNGELALETLTA</sequence>
<evidence type="ECO:0000313" key="2">
    <source>
        <dbReference type="EMBL" id="TXG89591.1"/>
    </source>
</evidence>
<dbReference type="Proteomes" id="UP000471120">
    <property type="component" value="Unassembled WGS sequence"/>
</dbReference>
<accession>A0A6P2CD15</accession>
<evidence type="ECO:0000313" key="3">
    <source>
        <dbReference type="Proteomes" id="UP000471120"/>
    </source>
</evidence>
<proteinExistence type="predicted"/>
<organism evidence="2 3">
    <name type="scientific">Rhodococcus rhodnii</name>
    <dbReference type="NCBI Taxonomy" id="38312"/>
    <lineage>
        <taxon>Bacteria</taxon>
        <taxon>Bacillati</taxon>
        <taxon>Actinomycetota</taxon>
        <taxon>Actinomycetes</taxon>
        <taxon>Mycobacteriales</taxon>
        <taxon>Nocardiaceae</taxon>
        <taxon>Rhodococcus</taxon>
    </lineage>
</organism>
<evidence type="ECO:0000256" key="1">
    <source>
        <dbReference type="SAM" id="MobiDB-lite"/>
    </source>
</evidence>